<keyword evidence="7 8" id="KW-0067">ATP-binding</keyword>
<evidence type="ECO:0000256" key="1">
    <source>
        <dbReference type="ARBA" id="ARBA00011040"/>
    </source>
</evidence>
<reference evidence="11" key="1">
    <citation type="submission" date="2025-08" db="UniProtKB">
        <authorList>
            <consortium name="RefSeq"/>
        </authorList>
    </citation>
    <scope>IDENTIFICATION</scope>
    <source>
        <tissue evidence="11">Whole body pupa</tissue>
    </source>
</reference>
<feature type="domain" description="ArsA/GET3 Anion-transporting ATPase-like" evidence="9">
    <location>
        <begin position="37"/>
        <end position="339"/>
    </location>
</feature>
<evidence type="ECO:0000313" key="10">
    <source>
        <dbReference type="Proteomes" id="UP000092443"/>
    </source>
</evidence>
<dbReference type="AlphaFoldDB" id="A0A9C5ZFB5"/>
<evidence type="ECO:0000313" key="11">
    <source>
        <dbReference type="RefSeq" id="XP_037893337.1"/>
    </source>
</evidence>
<dbReference type="InterPro" id="IPR027417">
    <property type="entry name" value="P-loop_NTPase"/>
</dbReference>
<evidence type="ECO:0000256" key="6">
    <source>
        <dbReference type="ARBA" id="ARBA00022824"/>
    </source>
</evidence>
<dbReference type="InterPro" id="IPR025723">
    <property type="entry name" value="ArsA/GET3_ATPase-like"/>
</dbReference>
<protein>
    <recommendedName>
        <fullName evidence="8">ATPase ASNA1 homolog</fullName>
        <ecNumber evidence="8">3.6.-.-</ecNumber>
    </recommendedName>
    <alternativeName>
        <fullName evidence="8">Arsenical pump-driving ATPase homolog</fullName>
    </alternativeName>
    <alternativeName>
        <fullName evidence="8">Arsenite-stimulated ATPase</fullName>
    </alternativeName>
</protein>
<comment type="similarity">
    <text evidence="1 8">Belongs to the arsA ATPase family.</text>
</comment>
<dbReference type="EC" id="3.6.-.-" evidence="8"/>
<dbReference type="Proteomes" id="UP000092443">
    <property type="component" value="Unplaced"/>
</dbReference>
<evidence type="ECO:0000256" key="7">
    <source>
        <dbReference type="ARBA" id="ARBA00022840"/>
    </source>
</evidence>
<evidence type="ECO:0000256" key="8">
    <source>
        <dbReference type="HAMAP-Rule" id="MF_03112"/>
    </source>
</evidence>
<feature type="binding site" evidence="8">
    <location>
        <position position="250"/>
    </location>
    <ligand>
        <name>ATP</name>
        <dbReference type="ChEBI" id="CHEBI:30616"/>
    </ligand>
</feature>
<dbReference type="InterPro" id="IPR027542">
    <property type="entry name" value="ATPase_ArsA/GET3_euk"/>
</dbReference>
<keyword evidence="10" id="KW-1185">Reference proteome</keyword>
<dbReference type="NCBIfam" id="TIGR00345">
    <property type="entry name" value="GET3_arsA_TRC40"/>
    <property type="match status" value="1"/>
</dbReference>
<sequence>MYVFIIRTCDLHKFKMADDFEPLEPNLKNIIEQTSLKWIFVGGKGGVGKTTCSCSLAVQMAKVRQSVLIISTDPAHNISDAFDQKFTKVPTKINGFPNLYAMEIDPNAGLNELPDEYFEGDSEAMRLSKGVLHEVVGALPGIDEAMSYAEVMKLVKAMNFSVVIFDTAPTGHTLRLLSFPQAVEKGLGKLLRLKMKIAPFLTQFGSLLGMPVNADSLSQKLDEMLKIIRQVNEQFRDPDQTTFVCVCIAEFFSLYETERLVQELTKCGIDTHNIVVNQLLFKKLDQQPCAMCASRYKIQEKYLDQIADLYEDFHVTKLPLLEKEVRGADNIKKFSENLITSYSPN</sequence>
<dbReference type="CDD" id="cd02035">
    <property type="entry name" value="ArsA"/>
    <property type="match status" value="1"/>
</dbReference>
<dbReference type="PANTHER" id="PTHR10803">
    <property type="entry name" value="ARSENICAL PUMP-DRIVING ATPASE ARSENITE-TRANSLOCATING ATPASE"/>
    <property type="match status" value="1"/>
</dbReference>
<evidence type="ECO:0000256" key="4">
    <source>
        <dbReference type="ARBA" id="ARBA00022741"/>
    </source>
</evidence>
<feature type="binding site" evidence="8">
    <location>
        <begin position="44"/>
        <end position="51"/>
    </location>
    <ligand>
        <name>ATP</name>
        <dbReference type="ChEBI" id="CHEBI:30616"/>
    </ligand>
</feature>
<dbReference type="Gene3D" id="3.40.50.300">
    <property type="entry name" value="P-loop containing nucleotide triphosphate hydrolases"/>
    <property type="match status" value="1"/>
</dbReference>
<dbReference type="KEGG" id="gfs:119639765"/>
<dbReference type="GO" id="GO:0046872">
    <property type="term" value="F:metal ion binding"/>
    <property type="evidence" value="ECO:0007669"/>
    <property type="project" value="UniProtKB-KW"/>
</dbReference>
<dbReference type="GO" id="GO:0043529">
    <property type="term" value="C:GET complex"/>
    <property type="evidence" value="ECO:0007669"/>
    <property type="project" value="TreeGrafter"/>
</dbReference>
<dbReference type="GO" id="GO:0005524">
    <property type="term" value="F:ATP binding"/>
    <property type="evidence" value="ECO:0007669"/>
    <property type="project" value="UniProtKB-UniRule"/>
</dbReference>
<dbReference type="RefSeq" id="XP_037893337.1">
    <property type="nucleotide sequence ID" value="XM_038037409.1"/>
</dbReference>
<dbReference type="Pfam" id="PF02374">
    <property type="entry name" value="ArsA_ATPase"/>
    <property type="match status" value="1"/>
</dbReference>
<keyword evidence="3 8" id="KW-0963">Cytoplasm</keyword>
<dbReference type="GeneID" id="119639765"/>
<keyword evidence="8" id="KW-0862">Zinc</keyword>
<keyword evidence="5 8" id="KW-0378">Hydrolase</keyword>
<evidence type="ECO:0000256" key="5">
    <source>
        <dbReference type="ARBA" id="ARBA00022801"/>
    </source>
</evidence>
<keyword evidence="8" id="KW-0479">Metal-binding</keyword>
<evidence type="ECO:0000256" key="2">
    <source>
        <dbReference type="ARBA" id="ARBA00022448"/>
    </source>
</evidence>
<keyword evidence="4 8" id="KW-0547">Nucleotide-binding</keyword>
<feature type="binding site" evidence="8">
    <location>
        <position position="292"/>
    </location>
    <ligand>
        <name>Zn(2+)</name>
        <dbReference type="ChEBI" id="CHEBI:29105"/>
        <note>ligand shared between dimeric partners</note>
    </ligand>
</feature>
<accession>A0A9C5ZFB5</accession>
<organism evidence="10 11">
    <name type="scientific">Glossina fuscipes</name>
    <dbReference type="NCBI Taxonomy" id="7396"/>
    <lineage>
        <taxon>Eukaryota</taxon>
        <taxon>Metazoa</taxon>
        <taxon>Ecdysozoa</taxon>
        <taxon>Arthropoda</taxon>
        <taxon>Hexapoda</taxon>
        <taxon>Insecta</taxon>
        <taxon>Pterygota</taxon>
        <taxon>Neoptera</taxon>
        <taxon>Endopterygota</taxon>
        <taxon>Diptera</taxon>
        <taxon>Brachycera</taxon>
        <taxon>Muscomorpha</taxon>
        <taxon>Hippoboscoidea</taxon>
        <taxon>Glossinidae</taxon>
        <taxon>Glossina</taxon>
    </lineage>
</organism>
<comment type="function">
    <text evidence="8">ATPase required for the post-translational delivery of tail-anchored (TA) proteins to the endoplasmic reticulum. Recognizes and selectively binds the transmembrane domain of TA proteins in the cytosol. This complex then targets to the endoplasmic reticulum by membrane-bound receptors, where the tail-anchored protein is released for insertion. This process is regulated by ATP binding and hydrolysis. ATP binding drives the homodimer towards the closed dimer state, facilitating recognition of newly synthesized TA membrane proteins. ATP hydrolysis is required for insertion. Subsequently, the homodimer reverts towards the open dimer state, lowering its affinity for the membrane-bound receptor, and returning it to the cytosol to initiate a new round of targeting.</text>
</comment>
<dbReference type="PANTHER" id="PTHR10803:SF3">
    <property type="entry name" value="ATPASE GET3"/>
    <property type="match status" value="1"/>
</dbReference>
<dbReference type="SUPFAM" id="SSF52540">
    <property type="entry name" value="P-loop containing nucleoside triphosphate hydrolases"/>
    <property type="match status" value="1"/>
</dbReference>
<comment type="subcellular location">
    <subcellularLocation>
        <location evidence="8">Cytoplasm</location>
    </subcellularLocation>
    <subcellularLocation>
        <location evidence="8">Endoplasmic reticulum</location>
    </subcellularLocation>
</comment>
<dbReference type="InterPro" id="IPR016300">
    <property type="entry name" value="ATPase_ArsA/GET3"/>
</dbReference>
<dbReference type="FunFam" id="3.40.50.300:FF:000235">
    <property type="entry name" value="ATPase ASNA1"/>
    <property type="match status" value="1"/>
</dbReference>
<comment type="subunit">
    <text evidence="8">Homodimer.</text>
</comment>
<proteinExistence type="inferred from homology"/>
<feature type="active site" evidence="8">
    <location>
        <position position="73"/>
    </location>
</feature>
<dbReference type="HAMAP" id="MF_03112">
    <property type="entry name" value="Asna1_Get3"/>
    <property type="match status" value="1"/>
</dbReference>
<dbReference type="GO" id="GO:0016887">
    <property type="term" value="F:ATP hydrolysis activity"/>
    <property type="evidence" value="ECO:0007669"/>
    <property type="project" value="InterPro"/>
</dbReference>
<keyword evidence="6 8" id="KW-0256">Endoplasmic reticulum</keyword>
<keyword evidence="2 8" id="KW-0813">Transport</keyword>
<name>A0A9C5ZFB5_9MUSC</name>
<evidence type="ECO:0000259" key="9">
    <source>
        <dbReference type="Pfam" id="PF02374"/>
    </source>
</evidence>
<evidence type="ECO:0000256" key="3">
    <source>
        <dbReference type="ARBA" id="ARBA00022490"/>
    </source>
</evidence>
<dbReference type="GO" id="GO:0071816">
    <property type="term" value="P:tail-anchored membrane protein insertion into ER membrane"/>
    <property type="evidence" value="ECO:0007669"/>
    <property type="project" value="TreeGrafter"/>
</dbReference>
<feature type="binding site" evidence="8">
    <location>
        <position position="289"/>
    </location>
    <ligand>
        <name>Zn(2+)</name>
        <dbReference type="ChEBI" id="CHEBI:29105"/>
        <note>ligand shared between dimeric partners</note>
    </ligand>
</feature>
<gene>
    <name evidence="11" type="primary">LOC119639765</name>
</gene>
<feature type="binding site" evidence="8">
    <location>
        <position position="277"/>
    </location>
    <ligand>
        <name>ATP</name>
        <dbReference type="ChEBI" id="CHEBI:30616"/>
    </ligand>
</feature>